<dbReference type="AlphaFoldDB" id="A0AAD1R329"/>
<comment type="subcellular location">
    <subcellularLocation>
        <location evidence="1">Golgi apparatus membrane</location>
        <topology evidence="1">Single-pass type II membrane protein</topology>
    </subcellularLocation>
</comment>
<evidence type="ECO:0000256" key="6">
    <source>
        <dbReference type="ARBA" id="ARBA00022989"/>
    </source>
</evidence>
<evidence type="ECO:0000256" key="7">
    <source>
        <dbReference type="ARBA" id="ARBA00023034"/>
    </source>
</evidence>
<dbReference type="Proteomes" id="UP001295444">
    <property type="component" value="Chromosome 01"/>
</dbReference>
<gene>
    <name evidence="9" type="ORF">PECUL_23A056098</name>
</gene>
<accession>A0AAD1R329</accession>
<evidence type="ECO:0000313" key="10">
    <source>
        <dbReference type="Proteomes" id="UP001295444"/>
    </source>
</evidence>
<evidence type="ECO:0000256" key="4">
    <source>
        <dbReference type="ARBA" id="ARBA00022801"/>
    </source>
</evidence>
<keyword evidence="5" id="KW-0735">Signal-anchor</keyword>
<sequence>MARLRRKACIALFLFTLFIFGTMMGLRTLKPSDGFSDLAPGLELMPFAEQSERRSVSNEVVPHPQSTVETPDQTKVYYDLHIFYYMWYGNPKFDGNYIHWDHVMVPHWDPKISASYPKGRHSPPEDIGSSFYPELGPYSSKDPEVLEEHMKQLRAAAIGVLVLSWYPPGTADENGEAVEDLVPLILNAALRYNIKVTTV</sequence>
<dbReference type="Gene3D" id="3.20.20.80">
    <property type="entry name" value="Glycosidases"/>
    <property type="match status" value="1"/>
</dbReference>
<keyword evidence="10" id="KW-1185">Reference proteome</keyword>
<organism evidence="9 10">
    <name type="scientific">Pelobates cultripes</name>
    <name type="common">Western spadefoot toad</name>
    <dbReference type="NCBI Taxonomy" id="61616"/>
    <lineage>
        <taxon>Eukaryota</taxon>
        <taxon>Metazoa</taxon>
        <taxon>Chordata</taxon>
        <taxon>Craniata</taxon>
        <taxon>Vertebrata</taxon>
        <taxon>Euteleostomi</taxon>
        <taxon>Amphibia</taxon>
        <taxon>Batrachia</taxon>
        <taxon>Anura</taxon>
        <taxon>Pelobatoidea</taxon>
        <taxon>Pelobatidae</taxon>
        <taxon>Pelobates</taxon>
    </lineage>
</organism>
<proteinExistence type="inferred from homology"/>
<dbReference type="EMBL" id="OW240912">
    <property type="protein sequence ID" value="CAH2222080.1"/>
    <property type="molecule type" value="Genomic_DNA"/>
</dbReference>
<keyword evidence="3" id="KW-0812">Transmembrane</keyword>
<dbReference type="InterPro" id="IPR026071">
    <property type="entry name" value="Glyco_Hydrolase_99"/>
</dbReference>
<dbReference type="GO" id="GO:0000139">
    <property type="term" value="C:Golgi membrane"/>
    <property type="evidence" value="ECO:0007669"/>
    <property type="project" value="UniProtKB-SubCell"/>
</dbReference>
<evidence type="ECO:0000313" key="9">
    <source>
        <dbReference type="EMBL" id="CAH2222080.1"/>
    </source>
</evidence>
<evidence type="ECO:0000256" key="1">
    <source>
        <dbReference type="ARBA" id="ARBA00004323"/>
    </source>
</evidence>
<keyword evidence="4" id="KW-0378">Hydrolase</keyword>
<reference evidence="9" key="1">
    <citation type="submission" date="2022-03" db="EMBL/GenBank/DDBJ databases">
        <authorList>
            <person name="Alioto T."/>
            <person name="Alioto T."/>
            <person name="Gomez Garrido J."/>
        </authorList>
    </citation>
    <scope>NUCLEOTIDE SEQUENCE</scope>
</reference>
<evidence type="ECO:0000256" key="8">
    <source>
        <dbReference type="ARBA" id="ARBA00023136"/>
    </source>
</evidence>
<comment type="similarity">
    <text evidence="2">Belongs to the glycosyl hydrolase 99 family.</text>
</comment>
<name>A0AAD1R329_PELCU</name>
<dbReference type="Pfam" id="PF16317">
    <property type="entry name" value="Glyco_hydro_99"/>
    <property type="match status" value="1"/>
</dbReference>
<dbReference type="GO" id="GO:0004559">
    <property type="term" value="F:alpha-mannosidase activity"/>
    <property type="evidence" value="ECO:0007669"/>
    <property type="project" value="TreeGrafter"/>
</dbReference>
<evidence type="ECO:0000256" key="5">
    <source>
        <dbReference type="ARBA" id="ARBA00022968"/>
    </source>
</evidence>
<protein>
    <submittedName>
        <fullName evidence="9">Glyco endo-alpha-1,2-mannosidase</fullName>
    </submittedName>
</protein>
<dbReference type="PANTHER" id="PTHR13572:SF2">
    <property type="entry name" value="GLYCOPROTEIN ENDO-ALPHA-1,2-MANNOSIDASE-LIKE PROTEIN"/>
    <property type="match status" value="1"/>
</dbReference>
<dbReference type="PANTHER" id="PTHR13572">
    <property type="entry name" value="ENDO-ALPHA-1,2-MANNOSIDASE"/>
    <property type="match status" value="1"/>
</dbReference>
<keyword evidence="7" id="KW-0333">Golgi apparatus</keyword>
<evidence type="ECO:0000256" key="3">
    <source>
        <dbReference type="ARBA" id="ARBA00022692"/>
    </source>
</evidence>
<keyword evidence="8" id="KW-0472">Membrane</keyword>
<evidence type="ECO:0000256" key="2">
    <source>
        <dbReference type="ARBA" id="ARBA00009559"/>
    </source>
</evidence>
<keyword evidence="6" id="KW-1133">Transmembrane helix</keyword>